<organism evidence="1 2">
    <name type="scientific">Bacillus pseudomycoides</name>
    <dbReference type="NCBI Taxonomy" id="64104"/>
    <lineage>
        <taxon>Bacteria</taxon>
        <taxon>Bacillati</taxon>
        <taxon>Bacillota</taxon>
        <taxon>Bacilli</taxon>
        <taxon>Bacillales</taxon>
        <taxon>Bacillaceae</taxon>
        <taxon>Bacillus</taxon>
        <taxon>Bacillus cereus group</taxon>
    </lineage>
</organism>
<dbReference type="Proteomes" id="UP000195321">
    <property type="component" value="Unassembled WGS sequence"/>
</dbReference>
<dbReference type="AlphaFoldDB" id="A0A1Y3MCX2"/>
<evidence type="ECO:0000313" key="1">
    <source>
        <dbReference type="EMBL" id="OUM46300.1"/>
    </source>
</evidence>
<accession>A0A1Y3MCX2</accession>
<name>A0A1Y3MCX2_9BACI</name>
<protein>
    <submittedName>
        <fullName evidence="1">Uncharacterized protein</fullName>
    </submittedName>
</protein>
<gene>
    <name evidence="1" type="ORF">BW425_24460</name>
</gene>
<comment type="caution">
    <text evidence="1">The sequence shown here is derived from an EMBL/GenBank/DDBJ whole genome shotgun (WGS) entry which is preliminary data.</text>
</comment>
<evidence type="ECO:0000313" key="2">
    <source>
        <dbReference type="Proteomes" id="UP000195321"/>
    </source>
</evidence>
<dbReference type="RefSeq" id="WP_088094586.1">
    <property type="nucleotide sequence ID" value="NZ_JBALMA010000628.1"/>
</dbReference>
<dbReference type="EMBL" id="MWPX01000051">
    <property type="protein sequence ID" value="OUM46300.1"/>
    <property type="molecule type" value="Genomic_DNA"/>
</dbReference>
<sequence>MSEVNKQNRLSKEPFAYQITKKGTIVIYYGGKQIKIVKDREAGRLIARIKEGGDNITEVQLLVAKITGNFKRGNEKFGKNKRK</sequence>
<reference evidence="1 2" key="1">
    <citation type="submission" date="2017-02" db="EMBL/GenBank/DDBJ databases">
        <title>Bacillus pseudomycoides isolate FSL K6-0042.</title>
        <authorList>
            <person name="Kovac J."/>
        </authorList>
    </citation>
    <scope>NUCLEOTIDE SEQUENCE [LARGE SCALE GENOMIC DNA]</scope>
    <source>
        <strain evidence="1 2">FSL K6-0042</strain>
    </source>
</reference>
<proteinExistence type="predicted"/>